<dbReference type="Pfam" id="PF03372">
    <property type="entry name" value="Exo_endo_phos"/>
    <property type="match status" value="1"/>
</dbReference>
<dbReference type="Gene3D" id="3.60.10.10">
    <property type="entry name" value="Endonuclease/exonuclease/phosphatase"/>
    <property type="match status" value="1"/>
</dbReference>
<dbReference type="OrthoDB" id="10058826at2759"/>
<dbReference type="AlphaFoldDB" id="A0A815R2B4"/>
<dbReference type="EMBL" id="CAJOBC010086021">
    <property type="protein sequence ID" value="CAF4338790.1"/>
    <property type="molecule type" value="Genomic_DNA"/>
</dbReference>
<dbReference type="GO" id="GO:0003824">
    <property type="term" value="F:catalytic activity"/>
    <property type="evidence" value="ECO:0007669"/>
    <property type="project" value="InterPro"/>
</dbReference>
<dbReference type="Proteomes" id="UP000663829">
    <property type="component" value="Unassembled WGS sequence"/>
</dbReference>
<proteinExistence type="predicted"/>
<reference evidence="2" key="1">
    <citation type="submission" date="2021-02" db="EMBL/GenBank/DDBJ databases">
        <authorList>
            <person name="Nowell W R."/>
        </authorList>
    </citation>
    <scope>NUCLEOTIDE SEQUENCE</scope>
</reference>
<dbReference type="Proteomes" id="UP000681722">
    <property type="component" value="Unassembled WGS sequence"/>
</dbReference>
<evidence type="ECO:0000313" key="2">
    <source>
        <dbReference type="EMBL" id="CAF1471158.1"/>
    </source>
</evidence>
<dbReference type="EMBL" id="CAJNOQ010020557">
    <property type="protein sequence ID" value="CAF1471158.1"/>
    <property type="molecule type" value="Genomic_DNA"/>
</dbReference>
<keyword evidence="4" id="KW-1185">Reference proteome</keyword>
<protein>
    <recommendedName>
        <fullName evidence="1">Endonuclease/exonuclease/phosphatase domain-containing protein</fullName>
    </recommendedName>
</protein>
<comment type="caution">
    <text evidence="2">The sequence shown here is derived from an EMBL/GenBank/DDBJ whole genome shotgun (WGS) entry which is preliminary data.</text>
</comment>
<feature type="domain" description="Endonuclease/exonuclease/phosphatase" evidence="1">
    <location>
        <begin position="68"/>
        <end position="240"/>
    </location>
</feature>
<gene>
    <name evidence="2" type="ORF">GPM918_LOCUS35470</name>
    <name evidence="3" type="ORF">SRO942_LOCUS36184</name>
</gene>
<name>A0A815R2B4_9BILA</name>
<evidence type="ECO:0000313" key="3">
    <source>
        <dbReference type="EMBL" id="CAF4338790.1"/>
    </source>
</evidence>
<dbReference type="InterPro" id="IPR036691">
    <property type="entry name" value="Endo/exonu/phosph_ase_sf"/>
</dbReference>
<dbReference type="InterPro" id="IPR005135">
    <property type="entry name" value="Endo/exonuclease/phosphatase"/>
</dbReference>
<organism evidence="2 4">
    <name type="scientific">Didymodactylos carnosus</name>
    <dbReference type="NCBI Taxonomy" id="1234261"/>
    <lineage>
        <taxon>Eukaryota</taxon>
        <taxon>Metazoa</taxon>
        <taxon>Spiralia</taxon>
        <taxon>Gnathifera</taxon>
        <taxon>Rotifera</taxon>
        <taxon>Eurotatoria</taxon>
        <taxon>Bdelloidea</taxon>
        <taxon>Philodinida</taxon>
        <taxon>Philodinidae</taxon>
        <taxon>Didymodactylos</taxon>
    </lineage>
</organism>
<sequence>MNSARRILSENDYKIFQTITHEWQNSTDIEECFLTWESKSKCKAQSKTSFLHTLCFNVRGLGMRWGEVLLLTLNGKFDVITLLETGKFCKSTITNAFSDYNMFYQKGENPHGGVLILIKQYIRVSRIQSDVPNICVVDLHMDESIRLIGMYAPESKNWTWNDLFNVITNKCILIGDFNVDLEEDIDNGKNLLGWADKHSLAAYTLDCPTSLRSNREIDYALVPGVQVTIRAYEGETTSDHKPIFCVIT</sequence>
<accession>A0A815R2B4</accession>
<dbReference type="SUPFAM" id="SSF56219">
    <property type="entry name" value="DNase I-like"/>
    <property type="match status" value="1"/>
</dbReference>
<evidence type="ECO:0000313" key="4">
    <source>
        <dbReference type="Proteomes" id="UP000663829"/>
    </source>
</evidence>
<evidence type="ECO:0000259" key="1">
    <source>
        <dbReference type="Pfam" id="PF03372"/>
    </source>
</evidence>